<sequence length="136" mass="15265">MSTTTDSPPSKPSCFLCHLDYPLLFTITVYIILIIIISENFSCFLLIIFECSKALESSSKIKFKRKSRVFEVKALGSEGFEVASPSSSLFQRFSSRGKGDAILIVFTRDKQEAILGLVPRNVGLRVVNRRVRSWPA</sequence>
<reference evidence="2 3" key="1">
    <citation type="journal article" date="2023" name="Plants (Basel)">
        <title>Bridging the Gap: Combining Genomics and Transcriptomics Approaches to Understand Stylosanthes scabra, an Orphan Legume from the Brazilian Caatinga.</title>
        <authorList>
            <person name="Ferreira-Neto J.R.C."/>
            <person name="da Silva M.D."/>
            <person name="Binneck E."/>
            <person name="de Melo N.F."/>
            <person name="da Silva R.H."/>
            <person name="de Melo A.L.T.M."/>
            <person name="Pandolfi V."/>
            <person name="Bustamante F.O."/>
            <person name="Brasileiro-Vidal A.C."/>
            <person name="Benko-Iseppon A.M."/>
        </authorList>
    </citation>
    <scope>NUCLEOTIDE SEQUENCE [LARGE SCALE GENOMIC DNA]</scope>
    <source>
        <tissue evidence="2">Leaves</tissue>
    </source>
</reference>
<comment type="caution">
    <text evidence="2">The sequence shown here is derived from an EMBL/GenBank/DDBJ whole genome shotgun (WGS) entry which is preliminary data.</text>
</comment>
<keyword evidence="1" id="KW-0472">Membrane</keyword>
<keyword evidence="1" id="KW-1133">Transmembrane helix</keyword>
<proteinExistence type="predicted"/>
<name>A0ABU6WGH6_9FABA</name>
<evidence type="ECO:0000313" key="3">
    <source>
        <dbReference type="Proteomes" id="UP001341840"/>
    </source>
</evidence>
<keyword evidence="3" id="KW-1185">Reference proteome</keyword>
<dbReference type="Proteomes" id="UP001341840">
    <property type="component" value="Unassembled WGS sequence"/>
</dbReference>
<feature type="transmembrane region" description="Helical" evidence="1">
    <location>
        <begin position="23"/>
        <end position="49"/>
    </location>
</feature>
<keyword evidence="1" id="KW-0812">Transmembrane</keyword>
<feature type="non-terminal residue" evidence="2">
    <location>
        <position position="136"/>
    </location>
</feature>
<gene>
    <name evidence="2" type="ORF">PIB30_046640</name>
</gene>
<organism evidence="2 3">
    <name type="scientific">Stylosanthes scabra</name>
    <dbReference type="NCBI Taxonomy" id="79078"/>
    <lineage>
        <taxon>Eukaryota</taxon>
        <taxon>Viridiplantae</taxon>
        <taxon>Streptophyta</taxon>
        <taxon>Embryophyta</taxon>
        <taxon>Tracheophyta</taxon>
        <taxon>Spermatophyta</taxon>
        <taxon>Magnoliopsida</taxon>
        <taxon>eudicotyledons</taxon>
        <taxon>Gunneridae</taxon>
        <taxon>Pentapetalae</taxon>
        <taxon>rosids</taxon>
        <taxon>fabids</taxon>
        <taxon>Fabales</taxon>
        <taxon>Fabaceae</taxon>
        <taxon>Papilionoideae</taxon>
        <taxon>50 kb inversion clade</taxon>
        <taxon>dalbergioids sensu lato</taxon>
        <taxon>Dalbergieae</taxon>
        <taxon>Pterocarpus clade</taxon>
        <taxon>Stylosanthes</taxon>
    </lineage>
</organism>
<dbReference type="EMBL" id="JASCZI010181535">
    <property type="protein sequence ID" value="MED6184359.1"/>
    <property type="molecule type" value="Genomic_DNA"/>
</dbReference>
<protein>
    <submittedName>
        <fullName evidence="2">Uncharacterized protein</fullName>
    </submittedName>
</protein>
<evidence type="ECO:0000313" key="2">
    <source>
        <dbReference type="EMBL" id="MED6184359.1"/>
    </source>
</evidence>
<accession>A0ABU6WGH6</accession>
<evidence type="ECO:0000256" key="1">
    <source>
        <dbReference type="SAM" id="Phobius"/>
    </source>
</evidence>